<dbReference type="AlphaFoldDB" id="A0A2N3J145"/>
<organism evidence="1 2">
    <name type="scientific">Aeromonas sobria</name>
    <dbReference type="NCBI Taxonomy" id="646"/>
    <lineage>
        <taxon>Bacteria</taxon>
        <taxon>Pseudomonadati</taxon>
        <taxon>Pseudomonadota</taxon>
        <taxon>Gammaproteobacteria</taxon>
        <taxon>Aeromonadales</taxon>
        <taxon>Aeromonadaceae</taxon>
        <taxon>Aeromonas</taxon>
    </lineage>
</organism>
<dbReference type="EMBL" id="NQMM01000025">
    <property type="protein sequence ID" value="PKQ79185.1"/>
    <property type="molecule type" value="Genomic_DNA"/>
</dbReference>
<dbReference type="RefSeq" id="WP_101324467.1">
    <property type="nucleotide sequence ID" value="NZ_NQMM01000025.1"/>
</dbReference>
<keyword evidence="2" id="KW-1185">Reference proteome</keyword>
<comment type="caution">
    <text evidence="1">The sequence shown here is derived from an EMBL/GenBank/DDBJ whole genome shotgun (WGS) entry which is preliminary data.</text>
</comment>
<evidence type="ECO:0000313" key="2">
    <source>
        <dbReference type="Proteomes" id="UP000233467"/>
    </source>
</evidence>
<name>A0A2N3J145_AERSO</name>
<protein>
    <recommendedName>
        <fullName evidence="3">DUF2971 domain-containing protein</fullName>
    </recommendedName>
</protein>
<accession>A0A2N3J145</accession>
<evidence type="ECO:0000313" key="1">
    <source>
        <dbReference type="EMBL" id="PKQ79185.1"/>
    </source>
</evidence>
<dbReference type="Proteomes" id="UP000233467">
    <property type="component" value="Unassembled WGS sequence"/>
</dbReference>
<proteinExistence type="predicted"/>
<evidence type="ECO:0008006" key="3">
    <source>
        <dbReference type="Google" id="ProtNLM"/>
    </source>
</evidence>
<reference evidence="1 2" key="1">
    <citation type="journal article" date="2017" name="Front. Microbiol.">
        <title>Strong Genomic and Phenotypic Heterogeneity in the Aeromonas sobria Species Complex.</title>
        <authorList>
            <person name="Gauthier J."/>
            <person name="Vincent A.T."/>
            <person name="Charette S.J."/>
            <person name="Derome N."/>
        </authorList>
    </citation>
    <scope>NUCLEOTIDE SEQUENCE [LARGE SCALE GENOMIC DNA]</scope>
    <source>
        <strain evidence="1 2">TM18</strain>
    </source>
</reference>
<gene>
    <name evidence="1" type="ORF">CJP16_09245</name>
</gene>
<sequence>MSIPKKLYKYETVSVQSLLNLKSQVIYFAPPSGFNDPYDCAIKAQIQDPTDQELEELKKIYLEKEWPTHVMDKLSSTPLEKLKPMLMSAAREANNIVIDTFIENRGISCFSEVCDDLLMWGHYSGKHTGFCLEFNTEDEIFERARKVIYVDDMPKLNVLSVYGKGQRGDILDLFCTKSKSWEYEKEWRCIHNEAGTAYTYSADALTAVYFGPKINPHMLEIICLILQGQNSNIRFWEGKRSEHTFKVEFKEFFYTPYLRAKQLELRT</sequence>
<dbReference type="Pfam" id="PF11185">
    <property type="entry name" value="DUF2971"/>
    <property type="match status" value="1"/>
</dbReference>
<dbReference type="InterPro" id="IPR021352">
    <property type="entry name" value="DUF2971"/>
</dbReference>